<keyword evidence="1" id="KW-1133">Transmembrane helix</keyword>
<dbReference type="Proteomes" id="UP001209922">
    <property type="component" value="Unassembled WGS sequence"/>
</dbReference>
<keyword evidence="1" id="KW-0812">Transmembrane</keyword>
<keyword evidence="4" id="KW-1185">Reference proteome</keyword>
<evidence type="ECO:0000256" key="1">
    <source>
        <dbReference type="SAM" id="Phobius"/>
    </source>
</evidence>
<sequence>MTMGLYQWIVLAAGIAAFVAVVGFVAWCIGRASRRPAALHSAAERVNREAPPPPALEAQLRQISELKDRGEIGEADYERRRAALLQRH</sequence>
<evidence type="ECO:0000313" key="3">
    <source>
        <dbReference type="EMBL" id="MCW4473362.1"/>
    </source>
</evidence>
<dbReference type="EMBL" id="JAPCHY010000010">
    <property type="protein sequence ID" value="MCW4473362.1"/>
    <property type="molecule type" value="Genomic_DNA"/>
</dbReference>
<protein>
    <submittedName>
        <fullName evidence="3">SHOCT domain-containing protein</fullName>
    </submittedName>
</protein>
<evidence type="ECO:0000259" key="2">
    <source>
        <dbReference type="Pfam" id="PF09851"/>
    </source>
</evidence>
<feature type="domain" description="SHOCT" evidence="2">
    <location>
        <begin position="58"/>
        <end position="85"/>
    </location>
</feature>
<proteinExistence type="predicted"/>
<name>A0ABT3JXZ9_9XANT</name>
<dbReference type="RefSeq" id="WP_265128345.1">
    <property type="nucleotide sequence ID" value="NZ_JAPCHY010000010.1"/>
</dbReference>
<gene>
    <name evidence="3" type="ORF">OK345_12695</name>
</gene>
<reference evidence="3 4" key="1">
    <citation type="submission" date="2022-10" db="EMBL/GenBank/DDBJ databases">
        <title>Xanthomonas sp. H13-6.</title>
        <authorList>
            <person name="Liu X."/>
            <person name="Deng Z."/>
            <person name="Jiang Y."/>
            <person name="Yu T."/>
            <person name="Ai J."/>
        </authorList>
    </citation>
    <scope>NUCLEOTIDE SEQUENCE [LARGE SCALE GENOMIC DNA]</scope>
    <source>
        <strain evidence="3 4">H13-6</strain>
    </source>
</reference>
<keyword evidence="1" id="KW-0472">Membrane</keyword>
<dbReference type="Pfam" id="PF09851">
    <property type="entry name" value="SHOCT"/>
    <property type="match status" value="1"/>
</dbReference>
<dbReference type="InterPro" id="IPR018649">
    <property type="entry name" value="SHOCT"/>
</dbReference>
<evidence type="ECO:0000313" key="4">
    <source>
        <dbReference type="Proteomes" id="UP001209922"/>
    </source>
</evidence>
<comment type="caution">
    <text evidence="3">The sequence shown here is derived from an EMBL/GenBank/DDBJ whole genome shotgun (WGS) entry which is preliminary data.</text>
</comment>
<accession>A0ABT3JXZ9</accession>
<organism evidence="3 4">
    <name type="scientific">Xanthomonas chitinilytica</name>
    <dbReference type="NCBI Taxonomy" id="2989819"/>
    <lineage>
        <taxon>Bacteria</taxon>
        <taxon>Pseudomonadati</taxon>
        <taxon>Pseudomonadota</taxon>
        <taxon>Gammaproteobacteria</taxon>
        <taxon>Lysobacterales</taxon>
        <taxon>Lysobacteraceae</taxon>
        <taxon>Xanthomonas</taxon>
    </lineage>
</organism>
<feature type="transmembrane region" description="Helical" evidence="1">
    <location>
        <begin position="6"/>
        <end position="29"/>
    </location>
</feature>